<dbReference type="Proteomes" id="UP000007264">
    <property type="component" value="Unassembled WGS sequence"/>
</dbReference>
<evidence type="ECO:0000259" key="11">
    <source>
        <dbReference type="Pfam" id="PF25295"/>
    </source>
</evidence>
<dbReference type="InterPro" id="IPR015943">
    <property type="entry name" value="WD40/YVTN_repeat-like_dom_sf"/>
</dbReference>
<dbReference type="GO" id="GO:0097730">
    <property type="term" value="C:non-motile cilium"/>
    <property type="evidence" value="ECO:0007669"/>
    <property type="project" value="TreeGrafter"/>
</dbReference>
<evidence type="ECO:0000256" key="1">
    <source>
        <dbReference type="ARBA" id="ARBA00004138"/>
    </source>
</evidence>
<keyword evidence="13" id="KW-1185">Reference proteome</keyword>
<evidence type="ECO:0000259" key="9">
    <source>
        <dbReference type="Pfam" id="PF23377"/>
    </source>
</evidence>
<accession>I0YRW2</accession>
<dbReference type="Gene3D" id="1.25.40.470">
    <property type="match status" value="1"/>
</dbReference>
<dbReference type="InterPro" id="IPR036322">
    <property type="entry name" value="WD40_repeat_dom_sf"/>
</dbReference>
<comment type="caution">
    <text evidence="12">The sequence shown here is derived from an EMBL/GenBank/DDBJ whole genome shotgun (WGS) entry which is preliminary data.</text>
</comment>
<feature type="non-terminal residue" evidence="12">
    <location>
        <position position="1"/>
    </location>
</feature>
<evidence type="ECO:0000313" key="13">
    <source>
        <dbReference type="Proteomes" id="UP000007264"/>
    </source>
</evidence>
<feature type="compositionally biased region" description="Polar residues" evidence="8">
    <location>
        <begin position="667"/>
        <end position="687"/>
    </location>
</feature>
<dbReference type="SMART" id="SM00320">
    <property type="entry name" value="WD40"/>
    <property type="match status" value="6"/>
</dbReference>
<dbReference type="InterPro" id="IPR001680">
    <property type="entry name" value="WD40_rpt"/>
</dbReference>
<dbReference type="Gene3D" id="2.130.10.10">
    <property type="entry name" value="YVTN repeat-like/Quinoprotein amine dehydrogenase"/>
    <property type="match status" value="2"/>
</dbReference>
<protein>
    <recommendedName>
        <fullName evidence="2">Intraflagellar transport protein 122 homolog</fullName>
    </recommendedName>
</protein>
<feature type="repeat" description="WD" evidence="7">
    <location>
        <begin position="34"/>
        <end position="65"/>
    </location>
</feature>
<dbReference type="PROSITE" id="PS50082">
    <property type="entry name" value="WD_REPEATS_2"/>
    <property type="match status" value="1"/>
</dbReference>
<name>I0YRW2_COCSC</name>
<dbReference type="Pfam" id="PF23377">
    <property type="entry name" value="Beta-prop_IFT122_2nd"/>
    <property type="match status" value="1"/>
</dbReference>
<dbReference type="GO" id="GO:1905515">
    <property type="term" value="P:non-motile cilium assembly"/>
    <property type="evidence" value="ECO:0007669"/>
    <property type="project" value="TreeGrafter"/>
</dbReference>
<evidence type="ECO:0000256" key="7">
    <source>
        <dbReference type="PROSITE-ProRule" id="PRU00221"/>
    </source>
</evidence>
<dbReference type="STRING" id="574566.I0YRW2"/>
<reference evidence="12 13" key="1">
    <citation type="journal article" date="2012" name="Genome Biol.">
        <title>The genome of the polar eukaryotic microalga coccomyxa subellipsoidea reveals traits of cold adaptation.</title>
        <authorList>
            <person name="Blanc G."/>
            <person name="Agarkova I."/>
            <person name="Grimwood J."/>
            <person name="Kuo A."/>
            <person name="Brueggeman A."/>
            <person name="Dunigan D."/>
            <person name="Gurnon J."/>
            <person name="Ladunga I."/>
            <person name="Lindquist E."/>
            <person name="Lucas S."/>
            <person name="Pangilinan J."/>
            <person name="Proschold T."/>
            <person name="Salamov A."/>
            <person name="Schmutz J."/>
            <person name="Weeks D."/>
            <person name="Yamada T."/>
            <person name="Claverie J.M."/>
            <person name="Grigoriev I."/>
            <person name="Van Etten J."/>
            <person name="Lomsadze A."/>
            <person name="Borodovsky M."/>
        </authorList>
    </citation>
    <scope>NUCLEOTIDE SEQUENCE [LARGE SCALE GENOMIC DNA]</scope>
    <source>
        <strain evidence="12 13">C-169</strain>
    </source>
</reference>
<keyword evidence="5" id="KW-0969">Cilium</keyword>
<dbReference type="InterPro" id="IPR057411">
    <property type="entry name" value="TPR_IFT122"/>
</dbReference>
<feature type="domain" description="Intraflagellar transport protein 122 homolog TPR" evidence="11">
    <location>
        <begin position="542"/>
        <end position="933"/>
    </location>
</feature>
<keyword evidence="6" id="KW-0966">Cell projection</keyword>
<dbReference type="GeneID" id="17039113"/>
<keyword evidence="4" id="KW-0677">Repeat</keyword>
<dbReference type="GO" id="GO:0061512">
    <property type="term" value="P:protein localization to cilium"/>
    <property type="evidence" value="ECO:0007669"/>
    <property type="project" value="TreeGrafter"/>
</dbReference>
<proteinExistence type="predicted"/>
<dbReference type="InterPro" id="IPR039857">
    <property type="entry name" value="Ift122/121"/>
</dbReference>
<sequence length="1108" mass="120175">TYTPGVTDGTKFLAVGKIGVRAHNAATGDSLRSLPAHKGDTRCLACAPDGTAFATGGGDSRVNIWTPEGEIAHTYSHREAVTCLAYDRTTSHLASASGSDLAIWSPITKSATKHKVKARVLFLAWSWSGSIFALAQEGGCISLRDSAGAELKRTEVETQELMLHCRNKEDNELAVLSSDGFLSFHDTSGKAAGKSVSLGRPATALAYFDSGEFMCIAYADGRVMLHSREGAPIVEVAEHNSPASSLAVRTGGTHVAVACQEGHLSVHQLTFATVHGLFQDCYAFREGMTGVVVQNMATGGRAAIRCGAHVLKIAVYERRLAVQLRARVLVYGLPADAAPGDLDMHVIARVERAFDCNLLMVAAHHLILCQERELQLWTFQGELEREWSVGAPVRYVRMVGGPEGHERLLAGLKDGTVLHISIDRQEPMSQLRHSAPVRCLDMSASSKMVAVVDESSEVHVYELASGALLWSAEGATSAAWNTDFEDMLSYSGNGHLCTKTADLPIQRQKFQGFVVGFSGSKVYCLHSLAMQAFEVPLLPTLQAFLDLGHFEKAYQVACLGVTESGWQLFAEAAVQALRLDHAAAAYERMHDPRKLHAVQRLNRQISEGLSLPLARAAALSLLGKSQGDSQHVRAVEAPERTMAKFSDENLVEEARATAQPRGLNGTRLKQSAKPTQKQSSNQRSGLVQDSEHETAATALLKAGDKLGAVDLLAEHGLWDRLLQVAASLDADSAGDRSALQRAAAAFRSSDQADTALELLNKLGDYKAVAEMAVEEQRWEEALVLLRLHPDLKETVPAPRARNLLTTGCHEEAYTLYKDAGMLEEAGSVLQQLLTAAVKEGSFYDAARHALRVGLGALAQVTDKITSEMSKALESFQRHYSKAQIYCGYQLIHQAATGAPHNAVPSTLFHAAHFVLTRLLQLGTAHMPAGVSMVAVLQCLASQGAALGAQNVAAAAHSQLLQYCLPGDQEEDIEVAALLSRCKECLLPEELLPVCFRCGISGDLQFMQDEQCLSCGATYIRSMLTFECLPLMEVFLEEGMSDEEASISPSRFSRCLVTRAVCIIDSIDLTCLHANHRRHMSFGKHPATCRWDKKHCRETERTLNSILSR</sequence>
<dbReference type="PANTHER" id="PTHR12764:SF4">
    <property type="entry name" value="INTRAFLAGELLAR TRANSPORT PROTEIN 122 HOMOLOG"/>
    <property type="match status" value="1"/>
</dbReference>
<evidence type="ECO:0000256" key="3">
    <source>
        <dbReference type="ARBA" id="ARBA00022574"/>
    </source>
</evidence>
<evidence type="ECO:0000259" key="10">
    <source>
        <dbReference type="Pfam" id="PF23381"/>
    </source>
</evidence>
<dbReference type="RefSeq" id="XP_005645675.1">
    <property type="nucleotide sequence ID" value="XM_005645618.1"/>
</dbReference>
<dbReference type="PANTHER" id="PTHR12764">
    <property type="entry name" value="WD REPEAT DOMAIN-RELATED"/>
    <property type="match status" value="1"/>
</dbReference>
<dbReference type="Pfam" id="PF25295">
    <property type="entry name" value="TPR_IFT122"/>
    <property type="match status" value="1"/>
</dbReference>
<dbReference type="eggNOG" id="KOG1538">
    <property type="taxonomic scope" value="Eukaryota"/>
</dbReference>
<dbReference type="InterPro" id="IPR056153">
    <property type="entry name" value="Beta-prop_IFT122_1st"/>
</dbReference>
<dbReference type="Pfam" id="PF23381">
    <property type="entry name" value="Beta-prop_IFT122_1st"/>
    <property type="match status" value="1"/>
</dbReference>
<evidence type="ECO:0000256" key="8">
    <source>
        <dbReference type="SAM" id="MobiDB-lite"/>
    </source>
</evidence>
<evidence type="ECO:0000256" key="4">
    <source>
        <dbReference type="ARBA" id="ARBA00022737"/>
    </source>
</evidence>
<dbReference type="SUPFAM" id="SSF50978">
    <property type="entry name" value="WD40 repeat-like"/>
    <property type="match status" value="2"/>
</dbReference>
<dbReference type="EMBL" id="AGSI01000013">
    <property type="protein sequence ID" value="EIE21131.1"/>
    <property type="molecule type" value="Genomic_DNA"/>
</dbReference>
<dbReference type="GO" id="GO:0030991">
    <property type="term" value="C:intraciliary transport particle A"/>
    <property type="evidence" value="ECO:0007669"/>
    <property type="project" value="TreeGrafter"/>
</dbReference>
<feature type="domain" description="IFT122 first beta-propeller" evidence="10">
    <location>
        <begin position="8"/>
        <end position="155"/>
    </location>
</feature>
<feature type="region of interest" description="Disordered" evidence="8">
    <location>
        <begin position="655"/>
        <end position="691"/>
    </location>
</feature>
<dbReference type="PROSITE" id="PS50294">
    <property type="entry name" value="WD_REPEATS_REGION"/>
    <property type="match status" value="1"/>
</dbReference>
<organism evidence="12 13">
    <name type="scientific">Coccomyxa subellipsoidea (strain C-169)</name>
    <name type="common">Green microalga</name>
    <dbReference type="NCBI Taxonomy" id="574566"/>
    <lineage>
        <taxon>Eukaryota</taxon>
        <taxon>Viridiplantae</taxon>
        <taxon>Chlorophyta</taxon>
        <taxon>core chlorophytes</taxon>
        <taxon>Trebouxiophyceae</taxon>
        <taxon>Trebouxiophyceae incertae sedis</taxon>
        <taxon>Coccomyxaceae</taxon>
        <taxon>Coccomyxa</taxon>
        <taxon>Coccomyxa subellipsoidea</taxon>
    </lineage>
</organism>
<dbReference type="AlphaFoldDB" id="I0YRW2"/>
<evidence type="ECO:0000256" key="6">
    <source>
        <dbReference type="ARBA" id="ARBA00023273"/>
    </source>
</evidence>
<evidence type="ECO:0000256" key="5">
    <source>
        <dbReference type="ARBA" id="ARBA00023069"/>
    </source>
</evidence>
<evidence type="ECO:0000313" key="12">
    <source>
        <dbReference type="EMBL" id="EIE21131.1"/>
    </source>
</evidence>
<dbReference type="InterPro" id="IPR056152">
    <property type="entry name" value="Beta-prop_IFT122_2nd"/>
</dbReference>
<feature type="domain" description="IFT122 second beta-propeller" evidence="9">
    <location>
        <begin position="275"/>
        <end position="530"/>
    </location>
</feature>
<keyword evidence="3 7" id="KW-0853">WD repeat</keyword>
<gene>
    <name evidence="12" type="ORF">COCSUDRAFT_17763</name>
</gene>
<dbReference type="GO" id="GO:0035721">
    <property type="term" value="P:intraciliary retrograde transport"/>
    <property type="evidence" value="ECO:0007669"/>
    <property type="project" value="TreeGrafter"/>
</dbReference>
<dbReference type="OrthoDB" id="10255582at2759"/>
<comment type="subcellular location">
    <subcellularLocation>
        <location evidence="1">Cell projection</location>
        <location evidence="1">Cilium</location>
    </subcellularLocation>
</comment>
<evidence type="ECO:0000256" key="2">
    <source>
        <dbReference type="ARBA" id="ARBA00019442"/>
    </source>
</evidence>
<dbReference type="KEGG" id="csl:COCSUDRAFT_17763"/>